<dbReference type="PANTHER" id="PTHR11697">
    <property type="entry name" value="GENERAL TRANSCRIPTION FACTOR 2-RELATED ZINC FINGER PROTEIN"/>
    <property type="match status" value="1"/>
</dbReference>
<evidence type="ECO:0000313" key="2">
    <source>
        <dbReference type="Proteomes" id="UP000233837"/>
    </source>
</evidence>
<reference evidence="1 2" key="1">
    <citation type="journal article" date="2016" name="Sci. Rep.">
        <title>The Dendrobium catenatum Lindl. genome sequence provides insights into polysaccharide synthase, floral development and adaptive evolution.</title>
        <authorList>
            <person name="Zhang G.Q."/>
            <person name="Xu Q."/>
            <person name="Bian C."/>
            <person name="Tsai W.C."/>
            <person name="Yeh C.M."/>
            <person name="Liu K.W."/>
            <person name="Yoshida K."/>
            <person name="Zhang L.S."/>
            <person name="Chang S.B."/>
            <person name="Chen F."/>
            <person name="Shi Y."/>
            <person name="Su Y.Y."/>
            <person name="Zhang Y.Q."/>
            <person name="Chen L.J."/>
            <person name="Yin Y."/>
            <person name="Lin M."/>
            <person name="Huang H."/>
            <person name="Deng H."/>
            <person name="Wang Z.W."/>
            <person name="Zhu S.L."/>
            <person name="Zhao X."/>
            <person name="Deng C."/>
            <person name="Niu S.C."/>
            <person name="Huang J."/>
            <person name="Wang M."/>
            <person name="Liu G.H."/>
            <person name="Yang H.J."/>
            <person name="Xiao X.J."/>
            <person name="Hsiao Y.Y."/>
            <person name="Wu W.L."/>
            <person name="Chen Y.Y."/>
            <person name="Mitsuda N."/>
            <person name="Ohme-Takagi M."/>
            <person name="Luo Y.B."/>
            <person name="Van de Peer Y."/>
            <person name="Liu Z.J."/>
        </authorList>
    </citation>
    <scope>NUCLEOTIDE SEQUENCE [LARGE SCALE GENOMIC DNA]</scope>
    <source>
        <tissue evidence="1">The whole plant</tissue>
    </source>
</reference>
<organism evidence="1 2">
    <name type="scientific">Dendrobium catenatum</name>
    <dbReference type="NCBI Taxonomy" id="906689"/>
    <lineage>
        <taxon>Eukaryota</taxon>
        <taxon>Viridiplantae</taxon>
        <taxon>Streptophyta</taxon>
        <taxon>Embryophyta</taxon>
        <taxon>Tracheophyta</taxon>
        <taxon>Spermatophyta</taxon>
        <taxon>Magnoliopsida</taxon>
        <taxon>Liliopsida</taxon>
        <taxon>Asparagales</taxon>
        <taxon>Orchidaceae</taxon>
        <taxon>Epidendroideae</taxon>
        <taxon>Malaxideae</taxon>
        <taxon>Dendrobiinae</taxon>
        <taxon>Dendrobium</taxon>
    </lineage>
</organism>
<keyword evidence="2" id="KW-1185">Reference proteome</keyword>
<dbReference type="Proteomes" id="UP000233837">
    <property type="component" value="Unassembled WGS sequence"/>
</dbReference>
<reference evidence="1 2" key="2">
    <citation type="journal article" date="2017" name="Nature">
        <title>The Apostasia genome and the evolution of orchids.</title>
        <authorList>
            <person name="Zhang G.Q."/>
            <person name="Liu K.W."/>
            <person name="Li Z."/>
            <person name="Lohaus R."/>
            <person name="Hsiao Y.Y."/>
            <person name="Niu S.C."/>
            <person name="Wang J.Y."/>
            <person name="Lin Y.C."/>
            <person name="Xu Q."/>
            <person name="Chen L.J."/>
            <person name="Yoshida K."/>
            <person name="Fujiwara S."/>
            <person name="Wang Z.W."/>
            <person name="Zhang Y.Q."/>
            <person name="Mitsuda N."/>
            <person name="Wang M."/>
            <person name="Liu G.H."/>
            <person name="Pecoraro L."/>
            <person name="Huang H.X."/>
            <person name="Xiao X.J."/>
            <person name="Lin M."/>
            <person name="Wu X.Y."/>
            <person name="Wu W.L."/>
            <person name="Chen Y.Y."/>
            <person name="Chang S.B."/>
            <person name="Sakamoto S."/>
            <person name="Ohme-Takagi M."/>
            <person name="Yagi M."/>
            <person name="Zeng S.J."/>
            <person name="Shen C.Y."/>
            <person name="Yeh C.M."/>
            <person name="Luo Y.B."/>
            <person name="Tsai W.C."/>
            <person name="Van de Peer Y."/>
            <person name="Liu Z.J."/>
        </authorList>
    </citation>
    <scope>NUCLEOTIDE SEQUENCE [LARGE SCALE GENOMIC DNA]</scope>
    <source>
        <tissue evidence="1">The whole plant</tissue>
    </source>
</reference>
<dbReference type="PANTHER" id="PTHR11697:SF230">
    <property type="entry name" value="ZINC FINGER, MYM DOMAIN CONTAINING 1"/>
    <property type="match status" value="1"/>
</dbReference>
<proteinExistence type="predicted"/>
<protein>
    <recommendedName>
        <fullName evidence="3">DUF4371 domain-containing protein</fullName>
    </recommendedName>
</protein>
<name>A0A2I0WGC7_9ASPA</name>
<dbReference type="EMBL" id="KZ502668">
    <property type="protein sequence ID" value="PKU74715.1"/>
    <property type="molecule type" value="Genomic_DNA"/>
</dbReference>
<evidence type="ECO:0000313" key="1">
    <source>
        <dbReference type="EMBL" id="PKU74715.1"/>
    </source>
</evidence>
<gene>
    <name evidence="1" type="ORF">MA16_Dca004906</name>
</gene>
<sequence>MRGEFNGLKTLIMKENPSAYYVHCFAHQLHLALVVKANNHVQVTSFFNIVTCLLNLIGTSCKRRDILRGKHYDKIFEQLESVKVSKGRSFNQEITLQRPEDTHWGSHYNSLISIILLFEYIMDVLEIVTHVVFSSDQKGEAYSLLKSM</sequence>
<dbReference type="AlphaFoldDB" id="A0A2I0WGC7"/>
<accession>A0A2I0WGC7</accession>
<evidence type="ECO:0008006" key="3">
    <source>
        <dbReference type="Google" id="ProtNLM"/>
    </source>
</evidence>
<dbReference type="InterPro" id="IPR055298">
    <property type="entry name" value="AtLOH3-like"/>
</dbReference>